<dbReference type="PANTHER" id="PTHR38481:SF1">
    <property type="entry name" value="HYALURONATE LYASE"/>
    <property type="match status" value="1"/>
</dbReference>
<dbReference type="InterPro" id="IPR011013">
    <property type="entry name" value="Gal_mutarotase_sf_dom"/>
</dbReference>
<accession>A0ABS9KW01</accession>
<comment type="subunit">
    <text evidence="3">Monomer.</text>
</comment>
<dbReference type="Pfam" id="PF02884">
    <property type="entry name" value="Lyase_8_C"/>
    <property type="match status" value="1"/>
</dbReference>
<reference evidence="11" key="1">
    <citation type="submission" date="2022-01" db="EMBL/GenBank/DDBJ databases">
        <authorList>
            <person name="Jo J.-H."/>
            <person name="Im W.-T."/>
        </authorList>
    </citation>
    <scope>NUCLEOTIDE SEQUENCE</scope>
    <source>
        <strain evidence="11">NA20</strain>
    </source>
</reference>
<evidence type="ECO:0000313" key="11">
    <source>
        <dbReference type="EMBL" id="MCG2616537.1"/>
    </source>
</evidence>
<dbReference type="CDD" id="cd01083">
    <property type="entry name" value="GAG_Lyase"/>
    <property type="match status" value="1"/>
</dbReference>
<dbReference type="InterPro" id="IPR014718">
    <property type="entry name" value="GH-type_carb-bd"/>
</dbReference>
<dbReference type="InterPro" id="IPR012970">
    <property type="entry name" value="Lyase_8_alpha_N"/>
</dbReference>
<keyword evidence="5" id="KW-0106">Calcium</keyword>
<comment type="cofactor">
    <cofactor evidence="1">
        <name>Ca(2+)</name>
        <dbReference type="ChEBI" id="CHEBI:29108"/>
    </cofactor>
</comment>
<sequence length="1345" mass="144592">MKLCLGLLLFVAVQASAQSKKTSTATGGNWQDVTTWVGGVIPASNDTVEVVSGAVVTVNKTTGNTSAGRIELSGTIEFSASAYPLEINGHLVINSSGILKAVKANTTFSKAVIIHGSITNNGILYAPYAIEGTTPSTTGGITMAQAGAVTGISGTGTFSVFRQLTIDNSYGVNLNVVLSVSSKLILLNGIFNNRTNLTMDNTVVGTGPNGNATSSGNLRTERSQAGVLEDPFTFGGSASLFLTYFTNTAAANPSTTITEGYEVPSGRSIHGLTVDHAGGIIIKNDLTLRSGSVPLVLNNGIVHVNKGKTLICNSASFGGSGGLTNSFVQGGLALAVGTTAASRTFPVGFAGIRKYIVLSGVKAATGTAMIRFEITDTTGGTAGAGITIEPSIKRRASVVSGTLHSFTGLSFMLGRDEEKYAIGTIASSSTWNGVYTNIGTSVRTLTSISLNTGTYTSLQSYALALPVTPSAGNFDSLRHKWASFLTGGNYSLADPEVSSRVQAINNSGNSTWRTNFIQDTTSRTQLWTDLNYSTSDQITTSYSRLKTMALAYRTQGAALFGNDTLRNDIINALDWLYRNQYNETVTVPVSGSGSTGNWWDYRIGSPLRLNDIAVLMYDDLSSTQRQNYTNSVRHCMPNTGEYTGANLVWASTVMAIRSLVADDSVSLFYARDQLSPVFQYVNTGDGFYEDGSFIQHTKHAYNGAYGLALFTTLTDILYLFSDTSCDITDPAKANVVKWVYDAFEPLMFKGGMMSMVRGREIARRTSSEHGQGRSLVEALLLIKEMAGPADAARISSMVKHWLISDSTFATPYTGLNSLLSVTLAKDLLADNAIPARSSYHTYRQFSGMDRAVHQTPGYAFGISMHSSRIYNYELINGENLKGWHTSDGMTYLNNNDLLQYDNFFWPTVNAYRLPGTTVEDSVTATQNRNSNNAWVGGSSLLGKYGTTGMFLTPYGTTLNAKKSWFLFDGKIVALGSSIYNNDNKTVSTYIDQRKISSNNSNTFQINGVAQASGFGTESAPATFTNVNWAHLSGNVTGADIGYYFPGSPTLRGLRKAQSGRWSDVTTGESTVLRTQQYITLWKEHGNHTADNDSNYNTYAYVLLPGFTATQTQAYATNPGINILRNDQNVQAVHDTLNGLLGANFWNSGTHYVPFNGETNYLYSDKKSSVMLMVNADTIAFGVSDPTMLNTGNITIRLKKSASDILYIDPAVTVNRLTPDIEFTVNASGLNGGTSQLILSAAPAQRGASTSLPALIHEIETPAEEFSFIVNSSSDPLSLEYTIRSDKMGKGQLAIYTMNGSLAGKYEVSYHAGINKKILPVAHHAKGIYLAVLTTDGKVYTQKYYK</sequence>
<dbReference type="SUPFAM" id="SSF48230">
    <property type="entry name" value="Chondroitin AC/alginate lyase"/>
    <property type="match status" value="1"/>
</dbReference>
<dbReference type="InterPro" id="IPR011071">
    <property type="entry name" value="Lyase_8-like_C"/>
</dbReference>
<evidence type="ECO:0000256" key="5">
    <source>
        <dbReference type="ARBA" id="ARBA00022837"/>
    </source>
</evidence>
<dbReference type="InterPro" id="IPR003159">
    <property type="entry name" value="Lyase_8_central_dom"/>
</dbReference>
<dbReference type="RefSeq" id="WP_237875075.1">
    <property type="nucleotide sequence ID" value="NZ_JAKLTR010000014.1"/>
</dbReference>
<dbReference type="SUPFAM" id="SSF49863">
    <property type="entry name" value="Hyaluronate lyase-like, C-terminal domain"/>
    <property type="match status" value="1"/>
</dbReference>
<evidence type="ECO:0000259" key="9">
    <source>
        <dbReference type="Pfam" id="PF02884"/>
    </source>
</evidence>
<feature type="domain" description="Polysaccharide lyase family 8 central" evidence="8">
    <location>
        <begin position="843"/>
        <end position="1106"/>
    </location>
</feature>
<comment type="caution">
    <text evidence="11">The sequence shown here is derived from an EMBL/GenBank/DDBJ whole genome shotgun (WGS) entry which is preliminary data.</text>
</comment>
<dbReference type="InterPro" id="IPR004103">
    <property type="entry name" value="Lyase_8_C"/>
</dbReference>
<evidence type="ECO:0000256" key="6">
    <source>
        <dbReference type="ARBA" id="ARBA00023239"/>
    </source>
</evidence>
<dbReference type="Proteomes" id="UP001165367">
    <property type="component" value="Unassembled WGS sequence"/>
</dbReference>
<comment type="similarity">
    <text evidence="2">Belongs to the polysaccharide lyase 8 family.</text>
</comment>
<evidence type="ECO:0000256" key="4">
    <source>
        <dbReference type="ARBA" id="ARBA00022729"/>
    </source>
</evidence>
<dbReference type="Gene3D" id="2.60.220.10">
    <property type="entry name" value="Polysaccharide lyase family 8-like, C-terminal"/>
    <property type="match status" value="1"/>
</dbReference>
<evidence type="ECO:0000313" key="12">
    <source>
        <dbReference type="Proteomes" id="UP001165367"/>
    </source>
</evidence>
<keyword evidence="12" id="KW-1185">Reference proteome</keyword>
<dbReference type="PANTHER" id="PTHR38481">
    <property type="entry name" value="HYALURONATE LYASE"/>
    <property type="match status" value="1"/>
</dbReference>
<dbReference type="EMBL" id="JAKLTR010000014">
    <property type="protein sequence ID" value="MCG2616537.1"/>
    <property type="molecule type" value="Genomic_DNA"/>
</dbReference>
<keyword evidence="4 7" id="KW-0732">Signal</keyword>
<evidence type="ECO:0000256" key="3">
    <source>
        <dbReference type="ARBA" id="ARBA00011245"/>
    </source>
</evidence>
<dbReference type="GO" id="GO:0016829">
    <property type="term" value="F:lyase activity"/>
    <property type="evidence" value="ECO:0007669"/>
    <property type="project" value="UniProtKB-KW"/>
</dbReference>
<feature type="domain" description="Polysaccharide lyase family 8 C-terminal" evidence="9">
    <location>
        <begin position="1122"/>
        <end position="1190"/>
    </location>
</feature>
<feature type="domain" description="Polysaccharide lyase 8 N-terminal alpha-helical" evidence="10">
    <location>
        <begin position="481"/>
        <end position="799"/>
    </location>
</feature>
<evidence type="ECO:0000259" key="10">
    <source>
        <dbReference type="Pfam" id="PF08124"/>
    </source>
</evidence>
<feature type="chain" id="PRO_5047449828" evidence="7">
    <location>
        <begin position="18"/>
        <end position="1345"/>
    </location>
</feature>
<organism evidence="11 12">
    <name type="scientific">Terrimonas ginsenosidimutans</name>
    <dbReference type="NCBI Taxonomy" id="2908004"/>
    <lineage>
        <taxon>Bacteria</taxon>
        <taxon>Pseudomonadati</taxon>
        <taxon>Bacteroidota</taxon>
        <taxon>Chitinophagia</taxon>
        <taxon>Chitinophagales</taxon>
        <taxon>Chitinophagaceae</taxon>
        <taxon>Terrimonas</taxon>
    </lineage>
</organism>
<evidence type="ECO:0000259" key="8">
    <source>
        <dbReference type="Pfam" id="PF02278"/>
    </source>
</evidence>
<dbReference type="InterPro" id="IPR008929">
    <property type="entry name" value="Chondroitin_lyas"/>
</dbReference>
<gene>
    <name evidence="11" type="ORF">LZZ85_19710</name>
</gene>
<feature type="signal peptide" evidence="7">
    <location>
        <begin position="1"/>
        <end position="17"/>
    </location>
</feature>
<dbReference type="InterPro" id="IPR038970">
    <property type="entry name" value="Lyase_8"/>
</dbReference>
<keyword evidence="6 11" id="KW-0456">Lyase</keyword>
<evidence type="ECO:0000256" key="1">
    <source>
        <dbReference type="ARBA" id="ARBA00001913"/>
    </source>
</evidence>
<evidence type="ECO:0000256" key="7">
    <source>
        <dbReference type="SAM" id="SignalP"/>
    </source>
</evidence>
<dbReference type="Pfam" id="PF02278">
    <property type="entry name" value="Lyase_8"/>
    <property type="match status" value="1"/>
</dbReference>
<dbReference type="SUPFAM" id="SSF74650">
    <property type="entry name" value="Galactose mutarotase-like"/>
    <property type="match status" value="1"/>
</dbReference>
<protein>
    <submittedName>
        <fullName evidence="11">Polysaccharide lyase beta-sandwich domain-containing protein</fullName>
    </submittedName>
</protein>
<evidence type="ECO:0000256" key="2">
    <source>
        <dbReference type="ARBA" id="ARBA00006699"/>
    </source>
</evidence>
<proteinExistence type="inferred from homology"/>
<name>A0ABS9KW01_9BACT</name>
<dbReference type="Gene3D" id="2.70.98.10">
    <property type="match status" value="1"/>
</dbReference>
<dbReference type="Pfam" id="PF08124">
    <property type="entry name" value="Lyase_8_N"/>
    <property type="match status" value="1"/>
</dbReference>
<dbReference type="Gene3D" id="1.50.10.100">
    <property type="entry name" value="Chondroitin AC/alginate lyase"/>
    <property type="match status" value="1"/>
</dbReference>